<evidence type="ECO:0000313" key="2">
    <source>
        <dbReference type="EMBL" id="CAH0715206.1"/>
    </source>
</evidence>
<dbReference type="OrthoDB" id="6363432at2759"/>
<gene>
    <name evidence="2" type="ORF">BINO364_LOCUS2174</name>
</gene>
<feature type="region of interest" description="Disordered" evidence="1">
    <location>
        <begin position="1"/>
        <end position="47"/>
    </location>
</feature>
<dbReference type="EMBL" id="OV170230">
    <property type="protein sequence ID" value="CAH0715206.1"/>
    <property type="molecule type" value="Genomic_DNA"/>
</dbReference>
<evidence type="ECO:0000256" key="1">
    <source>
        <dbReference type="SAM" id="MobiDB-lite"/>
    </source>
</evidence>
<feature type="compositionally biased region" description="Polar residues" evidence="1">
    <location>
        <begin position="1"/>
        <end position="19"/>
    </location>
</feature>
<sequence length="127" mass="13849">MSYNKYNTRNSGRFNTPGTFVTAGNLGGGSQGSYGNMGPPQPPPSMQFNKPLTQNMNFNNTQNSQAPFAAPIKVSQSPSLDMNMDKESDMTLDTLDSSNADDAPARPHWMKSKLVGGEWQHVVDIHT</sequence>
<organism evidence="2 3">
    <name type="scientific">Brenthis ino</name>
    <name type="common">lesser marbled fritillary</name>
    <dbReference type="NCBI Taxonomy" id="405034"/>
    <lineage>
        <taxon>Eukaryota</taxon>
        <taxon>Metazoa</taxon>
        <taxon>Ecdysozoa</taxon>
        <taxon>Arthropoda</taxon>
        <taxon>Hexapoda</taxon>
        <taxon>Insecta</taxon>
        <taxon>Pterygota</taxon>
        <taxon>Neoptera</taxon>
        <taxon>Endopterygota</taxon>
        <taxon>Lepidoptera</taxon>
        <taxon>Glossata</taxon>
        <taxon>Ditrysia</taxon>
        <taxon>Papilionoidea</taxon>
        <taxon>Nymphalidae</taxon>
        <taxon>Heliconiinae</taxon>
        <taxon>Argynnini</taxon>
        <taxon>Brenthis</taxon>
    </lineage>
</organism>
<feature type="non-terminal residue" evidence="2">
    <location>
        <position position="127"/>
    </location>
</feature>
<dbReference type="Proteomes" id="UP000838878">
    <property type="component" value="Chromosome 10"/>
</dbReference>
<name>A0A8J9U7E4_9NEOP</name>
<keyword evidence="3" id="KW-1185">Reference proteome</keyword>
<proteinExistence type="predicted"/>
<reference evidence="2" key="1">
    <citation type="submission" date="2021-12" db="EMBL/GenBank/DDBJ databases">
        <authorList>
            <person name="Martin H S."/>
        </authorList>
    </citation>
    <scope>NUCLEOTIDE SEQUENCE</scope>
</reference>
<accession>A0A8J9U7E4</accession>
<protein>
    <submittedName>
        <fullName evidence="2">Uncharacterized protein</fullName>
    </submittedName>
</protein>
<evidence type="ECO:0000313" key="3">
    <source>
        <dbReference type="Proteomes" id="UP000838878"/>
    </source>
</evidence>
<dbReference type="AlphaFoldDB" id="A0A8J9U7E4"/>